<organism evidence="7">
    <name type="scientific">Lygus hesperus</name>
    <name type="common">Western plant bug</name>
    <dbReference type="NCBI Taxonomy" id="30085"/>
    <lineage>
        <taxon>Eukaryota</taxon>
        <taxon>Metazoa</taxon>
        <taxon>Ecdysozoa</taxon>
        <taxon>Arthropoda</taxon>
        <taxon>Hexapoda</taxon>
        <taxon>Insecta</taxon>
        <taxon>Pterygota</taxon>
        <taxon>Neoptera</taxon>
        <taxon>Paraneoptera</taxon>
        <taxon>Hemiptera</taxon>
        <taxon>Heteroptera</taxon>
        <taxon>Panheteroptera</taxon>
        <taxon>Cimicomorpha</taxon>
        <taxon>Miridae</taxon>
        <taxon>Mirini</taxon>
        <taxon>Lygus</taxon>
    </lineage>
</organism>
<reference evidence="8" key="3">
    <citation type="submission" date="2014-09" db="EMBL/GenBank/DDBJ databases">
        <authorList>
            <person name="Magalhaes I.L.F."/>
            <person name="Oliveira U."/>
            <person name="Santos F.R."/>
            <person name="Vidigal T.H.D.A."/>
            <person name="Brescovit A.D."/>
            <person name="Santos A.J."/>
        </authorList>
    </citation>
    <scope>NUCLEOTIDE SEQUENCE</scope>
</reference>
<dbReference type="Pfam" id="PF03540">
    <property type="entry name" value="TAF10"/>
    <property type="match status" value="1"/>
</dbReference>
<evidence type="ECO:0000256" key="5">
    <source>
        <dbReference type="ARBA" id="ARBA00025730"/>
    </source>
</evidence>
<reference evidence="7" key="1">
    <citation type="journal article" date="2014" name="PLoS ONE">
        <title>Transcriptome-Based Identification of ABC Transporters in the Western Tarnished Plant Bug Lygus hesperus.</title>
        <authorList>
            <person name="Hull J.J."/>
            <person name="Chaney K."/>
            <person name="Geib S.M."/>
            <person name="Fabrick J.A."/>
            <person name="Brent C.S."/>
            <person name="Walsh D."/>
            <person name="Lavine L.C."/>
        </authorList>
    </citation>
    <scope>NUCLEOTIDE SEQUENCE</scope>
</reference>
<evidence type="ECO:0000256" key="2">
    <source>
        <dbReference type="ARBA" id="ARBA00023015"/>
    </source>
</evidence>
<dbReference type="CDD" id="cd07982">
    <property type="entry name" value="HFD_TAF10"/>
    <property type="match status" value="1"/>
</dbReference>
<dbReference type="EMBL" id="GBHO01038290">
    <property type="protein sequence ID" value="JAG05314.1"/>
    <property type="molecule type" value="Transcribed_RNA"/>
</dbReference>
<gene>
    <name evidence="7" type="primary">Taf10_1</name>
    <name evidence="7" type="ORF">CM83_29402</name>
</gene>
<keyword evidence="7" id="KW-0396">Initiation factor</keyword>
<name>A0A0A9WC01_LYGHE</name>
<evidence type="ECO:0000313" key="8">
    <source>
        <dbReference type="EMBL" id="JAG51499.1"/>
    </source>
</evidence>
<dbReference type="PANTHER" id="PTHR21242">
    <property type="entry name" value="TRANSCRIPTION INITIATION FACTOR TFIID SUBUNIT 10"/>
    <property type="match status" value="1"/>
</dbReference>
<evidence type="ECO:0000256" key="4">
    <source>
        <dbReference type="ARBA" id="ARBA00023242"/>
    </source>
</evidence>
<reference evidence="7" key="2">
    <citation type="submission" date="2014-07" db="EMBL/GenBank/DDBJ databases">
        <authorList>
            <person name="Hull J."/>
        </authorList>
    </citation>
    <scope>NUCLEOTIDE SEQUENCE</scope>
</reference>
<comment type="similarity">
    <text evidence="5">Belongs to the TAF10 family.</text>
</comment>
<comment type="subcellular location">
    <subcellularLocation>
        <location evidence="1">Nucleus</location>
    </subcellularLocation>
</comment>
<dbReference type="GO" id="GO:0000124">
    <property type="term" value="C:SAGA complex"/>
    <property type="evidence" value="ECO:0007669"/>
    <property type="project" value="TreeGrafter"/>
</dbReference>
<dbReference type="PRINTS" id="PR01443">
    <property type="entry name" value="TFIID30KDSUB"/>
</dbReference>
<sequence>MPAELNRAVKEEKCHVEQEIVTGPVASDPLQRLLPKIENFTTTIPDAVLVDLMASAGFSSNDPAIVRLISLAAQKWLSGVTYDALQHSKVRTSNQSSKSHHGHNHNQGDRRQDQRTLTMEDLTPALAEQGITIRKPLYYE</sequence>
<keyword evidence="7" id="KW-0648">Protein biosynthesis</keyword>
<keyword evidence="2" id="KW-0805">Transcription regulation</keyword>
<dbReference type="GO" id="GO:1990841">
    <property type="term" value="F:promoter-specific chromatin binding"/>
    <property type="evidence" value="ECO:0007669"/>
    <property type="project" value="TreeGrafter"/>
</dbReference>
<keyword evidence="3" id="KW-0804">Transcription</keyword>
<dbReference type="PANTHER" id="PTHR21242:SF0">
    <property type="entry name" value="TRANSCRIPTION INITIATION FACTOR TFIID SUBUNIT 10"/>
    <property type="match status" value="1"/>
</dbReference>
<dbReference type="GO" id="GO:0005669">
    <property type="term" value="C:transcription factor TFIID complex"/>
    <property type="evidence" value="ECO:0007669"/>
    <property type="project" value="TreeGrafter"/>
</dbReference>
<evidence type="ECO:0000256" key="1">
    <source>
        <dbReference type="ARBA" id="ARBA00004123"/>
    </source>
</evidence>
<dbReference type="GO" id="GO:0006367">
    <property type="term" value="P:transcription initiation at RNA polymerase II promoter"/>
    <property type="evidence" value="ECO:0007669"/>
    <property type="project" value="TreeGrafter"/>
</dbReference>
<dbReference type="InterPro" id="IPR003923">
    <property type="entry name" value="TAF10"/>
</dbReference>
<dbReference type="EMBL" id="GBRD01014327">
    <property type="protein sequence ID" value="JAG51499.1"/>
    <property type="molecule type" value="Transcribed_RNA"/>
</dbReference>
<dbReference type="GO" id="GO:0016251">
    <property type="term" value="F:RNA polymerase II general transcription initiation factor activity"/>
    <property type="evidence" value="ECO:0007669"/>
    <property type="project" value="TreeGrafter"/>
</dbReference>
<evidence type="ECO:0000256" key="3">
    <source>
        <dbReference type="ARBA" id="ARBA00023163"/>
    </source>
</evidence>
<evidence type="ECO:0000313" key="7">
    <source>
        <dbReference type="EMBL" id="JAG05314.1"/>
    </source>
</evidence>
<proteinExistence type="inferred from homology"/>
<protein>
    <submittedName>
        <fullName evidence="7">Transcription initiation factor TFIID subunit 10</fullName>
    </submittedName>
</protein>
<feature type="region of interest" description="Disordered" evidence="6">
    <location>
        <begin position="89"/>
        <end position="115"/>
    </location>
</feature>
<dbReference type="AlphaFoldDB" id="A0A0A9WC01"/>
<keyword evidence="4" id="KW-0539">Nucleus</keyword>
<evidence type="ECO:0000256" key="6">
    <source>
        <dbReference type="SAM" id="MobiDB-lite"/>
    </source>
</evidence>
<accession>A0A0A9WC01</accession>
<dbReference type="GO" id="GO:0003743">
    <property type="term" value="F:translation initiation factor activity"/>
    <property type="evidence" value="ECO:0007669"/>
    <property type="project" value="UniProtKB-KW"/>
</dbReference>